<dbReference type="PRINTS" id="PR00207">
    <property type="entry name" value="FLAGELLIN"/>
</dbReference>
<comment type="similarity">
    <text evidence="2">Belongs to the bacterial flagellin family.</text>
</comment>
<evidence type="ECO:0000259" key="4">
    <source>
        <dbReference type="Pfam" id="PF00669"/>
    </source>
</evidence>
<dbReference type="Gene3D" id="1.20.1330.10">
    <property type="entry name" value="f41 fragment of flagellin, N-terminal domain"/>
    <property type="match status" value="1"/>
</dbReference>
<dbReference type="EMBL" id="HF563609">
    <property type="protein sequence ID" value="CCP25614.1"/>
    <property type="molecule type" value="Genomic_DNA"/>
</dbReference>
<evidence type="ECO:0000259" key="5">
    <source>
        <dbReference type="Pfam" id="PF00700"/>
    </source>
</evidence>
<protein>
    <submittedName>
        <fullName evidence="6">Flagellar hook-associated protein 3</fullName>
    </submittedName>
</protein>
<dbReference type="KEGG" id="tae:TepiRe1_0896"/>
<dbReference type="PATRIC" id="fig|1209989.3.peg.995"/>
<feature type="domain" description="Flagellin C-terminal" evidence="5">
    <location>
        <begin position="215"/>
        <end position="295"/>
    </location>
</feature>
<accession>F4LX29</accession>
<dbReference type="GO" id="GO:0009424">
    <property type="term" value="C:bacterial-type flagellum hook"/>
    <property type="evidence" value="ECO:0007669"/>
    <property type="project" value="InterPro"/>
</dbReference>
<dbReference type="Pfam" id="PF00700">
    <property type="entry name" value="Flagellin_C"/>
    <property type="match status" value="1"/>
</dbReference>
<dbReference type="STRING" id="1209989.TepRe1_0826"/>
<dbReference type="Proteomes" id="UP000010802">
    <property type="component" value="Chromosome"/>
</dbReference>
<evidence type="ECO:0000256" key="3">
    <source>
        <dbReference type="ARBA" id="ARBA00023143"/>
    </source>
</evidence>
<comment type="subcellular location">
    <subcellularLocation>
        <location evidence="1">Bacterial flagellum</location>
    </subcellularLocation>
</comment>
<dbReference type="NCBIfam" id="TIGR02550">
    <property type="entry name" value="flagell_flgL"/>
    <property type="match status" value="1"/>
</dbReference>
<dbReference type="PANTHER" id="PTHR42792">
    <property type="entry name" value="FLAGELLIN"/>
    <property type="match status" value="1"/>
</dbReference>
<name>F4LX29_TEPAE</name>
<keyword evidence="3" id="KW-0975">Bacterial flagellum</keyword>
<dbReference type="PANTHER" id="PTHR42792:SF1">
    <property type="entry name" value="FLAGELLAR HOOK-ASSOCIATED PROTEIN 3"/>
    <property type="match status" value="1"/>
</dbReference>
<sequence length="296" mass="33271">MRVTQSMISENFTRNLMQNLKRLSDVTDKILSEKNIRRPSDDPVGVAMAIKLRRQIAAIQQYNSNAQDALTWMKDTETALTNTGDVLQRLDELTVQVANGTLTPDDREKILYEVKELKDQLFQEANSTSLDRYLFGGYSTNKPPFIKNDITGEIEKNPDTFNGAIEYDLGQSERISINLTGYDVFSDIFKAVENLETAIEADDTEALSGQVLADIKNATSTVLKYRAQIGARSNRLEATVLRLDANEVDYKAQLSNIEDIDLAQMITDLKMEESVYRASLSVGARIIQPSLVDFLR</sequence>
<gene>
    <name evidence="6" type="ordered locus">TEPIRE1_0896</name>
</gene>
<dbReference type="GO" id="GO:0005198">
    <property type="term" value="F:structural molecule activity"/>
    <property type="evidence" value="ECO:0007669"/>
    <property type="project" value="InterPro"/>
</dbReference>
<dbReference type="InterPro" id="IPR001029">
    <property type="entry name" value="Flagellin_N"/>
</dbReference>
<accession>L0RZJ1</accession>
<keyword evidence="7" id="KW-1185">Reference proteome</keyword>
<evidence type="ECO:0000313" key="7">
    <source>
        <dbReference type="Proteomes" id="UP000010802"/>
    </source>
</evidence>
<dbReference type="InterPro" id="IPR046358">
    <property type="entry name" value="Flagellin_C"/>
</dbReference>
<dbReference type="AlphaFoldDB" id="F4LX29"/>
<dbReference type="OrthoDB" id="9758307at2"/>
<keyword evidence="6" id="KW-0966">Cell projection</keyword>
<dbReference type="KEGG" id="tep:TepRe1_0826"/>
<organism evidence="6 7">
    <name type="scientific">Tepidanaerobacter acetatoxydans (strain DSM 21804 / JCM 16047 / Re1)</name>
    <dbReference type="NCBI Taxonomy" id="1209989"/>
    <lineage>
        <taxon>Bacteria</taxon>
        <taxon>Bacillati</taxon>
        <taxon>Bacillota</taxon>
        <taxon>Clostridia</taxon>
        <taxon>Thermosediminibacterales</taxon>
        <taxon>Tepidanaerobacteraceae</taxon>
        <taxon>Tepidanaerobacter</taxon>
    </lineage>
</organism>
<dbReference type="GO" id="GO:0071973">
    <property type="term" value="P:bacterial-type flagellum-dependent cell motility"/>
    <property type="evidence" value="ECO:0007669"/>
    <property type="project" value="InterPro"/>
</dbReference>
<dbReference type="Pfam" id="PF00669">
    <property type="entry name" value="Flagellin_N"/>
    <property type="match status" value="1"/>
</dbReference>
<dbReference type="HOGENOM" id="CLU_024437_2_1_9"/>
<dbReference type="SUPFAM" id="SSF64518">
    <property type="entry name" value="Phase 1 flagellin"/>
    <property type="match status" value="1"/>
</dbReference>
<dbReference type="InterPro" id="IPR001492">
    <property type="entry name" value="Flagellin"/>
</dbReference>
<reference evidence="7" key="1">
    <citation type="journal article" date="2013" name="Genome Announc.">
        <title>First genome sequence of a syntrophic acetate-oxidizing bacterium, Tepidanaerobacter acetatoxydans strain Re1.</title>
        <authorList>
            <person name="Manzoor S."/>
            <person name="Bongcam-Rudloff E."/>
            <person name="Schnurer A."/>
            <person name="Muller B."/>
        </authorList>
    </citation>
    <scope>NUCLEOTIDE SEQUENCE [LARGE SCALE GENOMIC DNA]</scope>
    <source>
        <strain evidence="7">Re1</strain>
    </source>
</reference>
<evidence type="ECO:0000313" key="6">
    <source>
        <dbReference type="EMBL" id="CCP25614.1"/>
    </source>
</evidence>
<dbReference type="eggNOG" id="COG1344">
    <property type="taxonomic scope" value="Bacteria"/>
</dbReference>
<dbReference type="RefSeq" id="WP_013777930.1">
    <property type="nucleotide sequence ID" value="NC_015519.1"/>
</dbReference>
<proteinExistence type="inferred from homology"/>
<feature type="domain" description="Flagellin N-terminal" evidence="4">
    <location>
        <begin position="6"/>
        <end position="139"/>
    </location>
</feature>
<keyword evidence="6" id="KW-0969">Cilium</keyword>
<evidence type="ECO:0000256" key="2">
    <source>
        <dbReference type="ARBA" id="ARBA00005709"/>
    </source>
</evidence>
<dbReference type="InterPro" id="IPR013384">
    <property type="entry name" value="Flagell_FlgL"/>
</dbReference>
<evidence type="ECO:0000256" key="1">
    <source>
        <dbReference type="ARBA" id="ARBA00004365"/>
    </source>
</evidence>
<keyword evidence="6" id="KW-0282">Flagellum</keyword>